<evidence type="ECO:0000313" key="1">
    <source>
        <dbReference type="EMBL" id="KYP46941.1"/>
    </source>
</evidence>
<keyword evidence="2" id="KW-1185">Reference proteome</keyword>
<organism evidence="1 2">
    <name type="scientific">Cajanus cajan</name>
    <name type="common">Pigeon pea</name>
    <name type="synonym">Cajanus indicus</name>
    <dbReference type="NCBI Taxonomy" id="3821"/>
    <lineage>
        <taxon>Eukaryota</taxon>
        <taxon>Viridiplantae</taxon>
        <taxon>Streptophyta</taxon>
        <taxon>Embryophyta</taxon>
        <taxon>Tracheophyta</taxon>
        <taxon>Spermatophyta</taxon>
        <taxon>Magnoliopsida</taxon>
        <taxon>eudicotyledons</taxon>
        <taxon>Gunneridae</taxon>
        <taxon>Pentapetalae</taxon>
        <taxon>rosids</taxon>
        <taxon>fabids</taxon>
        <taxon>Fabales</taxon>
        <taxon>Fabaceae</taxon>
        <taxon>Papilionoideae</taxon>
        <taxon>50 kb inversion clade</taxon>
        <taxon>NPAAA clade</taxon>
        <taxon>indigoferoid/millettioid clade</taxon>
        <taxon>Phaseoleae</taxon>
        <taxon>Cajanus</taxon>
    </lineage>
</organism>
<accession>A0A151RWL1</accession>
<dbReference type="EMBL" id="KQ483542">
    <property type="protein sequence ID" value="KYP46941.1"/>
    <property type="molecule type" value="Genomic_DNA"/>
</dbReference>
<proteinExistence type="predicted"/>
<evidence type="ECO:0008006" key="3">
    <source>
        <dbReference type="Google" id="ProtNLM"/>
    </source>
</evidence>
<dbReference type="PANTHER" id="PTHR35117:SF1">
    <property type="entry name" value="MYOSIN-M HEAVY PROTEIN"/>
    <property type="match status" value="1"/>
</dbReference>
<gene>
    <name evidence="1" type="ORF">KK1_031423</name>
</gene>
<sequence length="116" mass="13229">MDSLDQKMNPNQLAFLVYRYLSLNKFFSSRTHFLKEANPLIANAIINKEVPSSVMSLAEMMDEYVSLKKQVLLLNQEKAAMMQEKNIIRMLLQGNNLINTNSAIGIITPSPHELIF</sequence>
<reference evidence="1" key="1">
    <citation type="journal article" date="2012" name="Nat. Biotechnol.">
        <title>Draft genome sequence of pigeonpea (Cajanus cajan), an orphan legume crop of resource-poor farmers.</title>
        <authorList>
            <person name="Varshney R.K."/>
            <person name="Chen W."/>
            <person name="Li Y."/>
            <person name="Bharti A.K."/>
            <person name="Saxena R.K."/>
            <person name="Schlueter J.A."/>
            <person name="Donoghue M.T."/>
            <person name="Azam S."/>
            <person name="Fan G."/>
            <person name="Whaley A.M."/>
            <person name="Farmer A.D."/>
            <person name="Sheridan J."/>
            <person name="Iwata A."/>
            <person name="Tuteja R."/>
            <person name="Penmetsa R.V."/>
            <person name="Wu W."/>
            <person name="Upadhyaya H.D."/>
            <person name="Yang S.P."/>
            <person name="Shah T."/>
            <person name="Saxena K.B."/>
            <person name="Michael T."/>
            <person name="McCombie W.R."/>
            <person name="Yang B."/>
            <person name="Zhang G."/>
            <person name="Yang H."/>
            <person name="Wang J."/>
            <person name="Spillane C."/>
            <person name="Cook D.R."/>
            <person name="May G.D."/>
            <person name="Xu X."/>
            <person name="Jackson S.A."/>
        </authorList>
    </citation>
    <scope>NUCLEOTIDE SEQUENCE [LARGE SCALE GENOMIC DNA]</scope>
</reference>
<evidence type="ECO:0000313" key="2">
    <source>
        <dbReference type="Proteomes" id="UP000075243"/>
    </source>
</evidence>
<name>A0A151RWL1_CAJCA</name>
<dbReference type="AlphaFoldDB" id="A0A151RWL1"/>
<protein>
    <recommendedName>
        <fullName evidence="3">LisH domain-containing protein</fullName>
    </recommendedName>
</protein>
<dbReference type="Proteomes" id="UP000075243">
    <property type="component" value="Unassembled WGS sequence"/>
</dbReference>
<dbReference type="PANTHER" id="PTHR35117">
    <property type="entry name" value="MYOSIN-M HEAVY PROTEIN"/>
    <property type="match status" value="1"/>
</dbReference>
<dbReference type="Gramene" id="C.cajan_29964.t">
    <property type="protein sequence ID" value="C.cajan_29964.t"/>
    <property type="gene ID" value="C.cajan_29964"/>
</dbReference>